<dbReference type="InterPro" id="IPR004105">
    <property type="entry name" value="CheA-like_dim"/>
</dbReference>
<dbReference type="InterPro" id="IPR008207">
    <property type="entry name" value="Sig_transdc_His_kin_Hpt_dom"/>
</dbReference>
<dbReference type="InterPro" id="IPR005467">
    <property type="entry name" value="His_kinase_dom"/>
</dbReference>
<keyword evidence="4 10" id="KW-0597">Phosphoprotein</keyword>
<dbReference type="InterPro" id="IPR004358">
    <property type="entry name" value="Sig_transdc_His_kin-like_C"/>
</dbReference>
<dbReference type="Pfam" id="PF01584">
    <property type="entry name" value="CheW"/>
    <property type="match status" value="1"/>
</dbReference>
<feature type="modified residue" description="Phosphohistidine" evidence="9">
    <location>
        <position position="1727"/>
    </location>
</feature>
<feature type="domain" description="Response regulatory" evidence="13">
    <location>
        <begin position="2351"/>
        <end position="2467"/>
    </location>
</feature>
<accession>A0A090AM66</accession>
<organism evidence="16 17">
    <name type="scientific">Thioploca ingrica</name>
    <dbReference type="NCBI Taxonomy" id="40754"/>
    <lineage>
        <taxon>Bacteria</taxon>
        <taxon>Pseudomonadati</taxon>
        <taxon>Pseudomonadota</taxon>
        <taxon>Gammaproteobacteria</taxon>
        <taxon>Thiotrichales</taxon>
        <taxon>Thiotrichaceae</taxon>
        <taxon>Thioploca</taxon>
    </lineage>
</organism>
<dbReference type="InterPro" id="IPR011006">
    <property type="entry name" value="CheY-like_superfamily"/>
</dbReference>
<dbReference type="SMART" id="SM00387">
    <property type="entry name" value="HATPase_c"/>
    <property type="match status" value="1"/>
</dbReference>
<keyword evidence="7" id="KW-0902">Two-component regulatory system</keyword>
<dbReference type="SUPFAM" id="SSF55874">
    <property type="entry name" value="ATPase domain of HSP90 chaperone/DNA topoisomerase II/histidine kinase"/>
    <property type="match status" value="1"/>
</dbReference>
<dbReference type="InterPro" id="IPR002545">
    <property type="entry name" value="CheW-lke_dom"/>
</dbReference>
<dbReference type="FunFam" id="3.30.565.10:FF:000016">
    <property type="entry name" value="Chemotaxis protein CheA, putative"/>
    <property type="match status" value="1"/>
</dbReference>
<dbReference type="Pfam" id="PF00072">
    <property type="entry name" value="Response_reg"/>
    <property type="match status" value="1"/>
</dbReference>
<evidence type="ECO:0000256" key="3">
    <source>
        <dbReference type="ARBA" id="ARBA00021495"/>
    </source>
</evidence>
<reference evidence="16 17" key="1">
    <citation type="journal article" date="2014" name="ISME J.">
        <title>Ecophysiology of Thioploca ingrica as revealed by the complete genome sequence supplemented with proteomic evidence.</title>
        <authorList>
            <person name="Kojima H."/>
            <person name="Ogura Y."/>
            <person name="Yamamoto N."/>
            <person name="Togashi T."/>
            <person name="Mori H."/>
            <person name="Watanabe T."/>
            <person name="Nemoto F."/>
            <person name="Kurokawa K."/>
            <person name="Hayashi T."/>
            <person name="Fukui M."/>
        </authorList>
    </citation>
    <scope>NUCLEOTIDE SEQUENCE [LARGE SCALE GENOMIC DNA]</scope>
</reference>
<dbReference type="EC" id="2.7.13.3" evidence="2"/>
<evidence type="ECO:0000313" key="17">
    <source>
        <dbReference type="Proteomes" id="UP000031623"/>
    </source>
</evidence>
<evidence type="ECO:0000256" key="1">
    <source>
        <dbReference type="ARBA" id="ARBA00000085"/>
    </source>
</evidence>
<dbReference type="SUPFAM" id="SSF47226">
    <property type="entry name" value="Histidine-containing phosphotransfer domain, HPT domain"/>
    <property type="match status" value="1"/>
</dbReference>
<keyword evidence="5" id="KW-0808">Transferase</keyword>
<feature type="domain" description="HPt" evidence="15">
    <location>
        <begin position="1681"/>
        <end position="1784"/>
    </location>
</feature>
<dbReference type="PROSITE" id="PS50110">
    <property type="entry name" value="RESPONSE_REGULATORY"/>
    <property type="match status" value="1"/>
</dbReference>
<keyword evidence="17" id="KW-1185">Reference proteome</keyword>
<evidence type="ECO:0000256" key="9">
    <source>
        <dbReference type="PROSITE-ProRule" id="PRU00110"/>
    </source>
</evidence>
<evidence type="ECO:0000259" key="14">
    <source>
        <dbReference type="PROSITE" id="PS50851"/>
    </source>
</evidence>
<evidence type="ECO:0000256" key="11">
    <source>
        <dbReference type="SAM" id="MobiDB-lite"/>
    </source>
</evidence>
<gene>
    <name evidence="16" type="ORF">THII_1988</name>
</gene>
<name>A0A090AM66_9GAMM</name>
<feature type="region of interest" description="Disordered" evidence="11">
    <location>
        <begin position="1810"/>
        <end position="1859"/>
    </location>
</feature>
<dbReference type="Pfam" id="PF01627">
    <property type="entry name" value="Hpt"/>
    <property type="match status" value="1"/>
</dbReference>
<evidence type="ECO:0000256" key="5">
    <source>
        <dbReference type="ARBA" id="ARBA00022679"/>
    </source>
</evidence>
<dbReference type="PANTHER" id="PTHR43395">
    <property type="entry name" value="SENSOR HISTIDINE KINASE CHEA"/>
    <property type="match status" value="1"/>
</dbReference>
<evidence type="ECO:0000256" key="6">
    <source>
        <dbReference type="ARBA" id="ARBA00022777"/>
    </source>
</evidence>
<keyword evidence="6 16" id="KW-0418">Kinase</keyword>
<dbReference type="SMART" id="SM00073">
    <property type="entry name" value="HPT"/>
    <property type="match status" value="1"/>
</dbReference>
<proteinExistence type="predicted"/>
<evidence type="ECO:0000259" key="15">
    <source>
        <dbReference type="PROSITE" id="PS50894"/>
    </source>
</evidence>
<dbReference type="Gene3D" id="2.30.30.40">
    <property type="entry name" value="SH3 Domains"/>
    <property type="match status" value="1"/>
</dbReference>
<dbReference type="SMART" id="SM01231">
    <property type="entry name" value="H-kinase_dim"/>
    <property type="match status" value="1"/>
</dbReference>
<feature type="compositionally biased region" description="Low complexity" evidence="11">
    <location>
        <begin position="1825"/>
        <end position="1834"/>
    </location>
</feature>
<dbReference type="InterPro" id="IPR001789">
    <property type="entry name" value="Sig_transdc_resp-reg_receiver"/>
</dbReference>
<comment type="catalytic activity">
    <reaction evidence="1">
        <text>ATP + protein L-histidine = ADP + protein N-phospho-L-histidine.</text>
        <dbReference type="EC" id="2.7.13.3"/>
    </reaction>
</comment>
<evidence type="ECO:0000256" key="7">
    <source>
        <dbReference type="ARBA" id="ARBA00023012"/>
    </source>
</evidence>
<feature type="domain" description="CheW-like" evidence="14">
    <location>
        <begin position="2189"/>
        <end position="2326"/>
    </location>
</feature>
<protein>
    <recommendedName>
        <fullName evidence="3">Chemotaxis protein CheA</fullName>
        <ecNumber evidence="2">2.7.13.3</ecNumber>
    </recommendedName>
</protein>
<feature type="domain" description="Histidine kinase" evidence="12">
    <location>
        <begin position="1979"/>
        <end position="2187"/>
    </location>
</feature>
<evidence type="ECO:0000259" key="13">
    <source>
        <dbReference type="PROSITE" id="PS50110"/>
    </source>
</evidence>
<feature type="region of interest" description="Disordered" evidence="11">
    <location>
        <begin position="347"/>
        <end position="371"/>
    </location>
</feature>
<comment type="function">
    <text evidence="8">Involved in the transmission of sensory signals from the chemoreceptors to the flagellar motors. CheA is autophosphorylated; it can transfer its phosphate group to either CheB or CheY.</text>
</comment>
<dbReference type="InterPro" id="IPR051315">
    <property type="entry name" value="Bact_Chemotaxis_CheA"/>
</dbReference>
<dbReference type="GO" id="GO:0005737">
    <property type="term" value="C:cytoplasm"/>
    <property type="evidence" value="ECO:0007669"/>
    <property type="project" value="InterPro"/>
</dbReference>
<dbReference type="InterPro" id="IPR036641">
    <property type="entry name" value="HPT_dom_sf"/>
</dbReference>
<dbReference type="SUPFAM" id="SSF52172">
    <property type="entry name" value="CheY-like"/>
    <property type="match status" value="1"/>
</dbReference>
<dbReference type="Gene3D" id="1.20.120.160">
    <property type="entry name" value="HPT domain"/>
    <property type="match status" value="1"/>
</dbReference>
<dbReference type="PROSITE" id="PS50851">
    <property type="entry name" value="CHEW"/>
    <property type="match status" value="1"/>
</dbReference>
<dbReference type="Gene3D" id="3.40.50.2300">
    <property type="match status" value="1"/>
</dbReference>
<dbReference type="HOGENOM" id="CLU_228744_0_0_6"/>
<dbReference type="Pfam" id="PF02518">
    <property type="entry name" value="HATPase_c"/>
    <property type="match status" value="1"/>
</dbReference>
<dbReference type="SMART" id="SM00448">
    <property type="entry name" value="REC"/>
    <property type="match status" value="1"/>
</dbReference>
<dbReference type="InterPro" id="IPR036890">
    <property type="entry name" value="HATPase_C_sf"/>
</dbReference>
<dbReference type="PRINTS" id="PR00344">
    <property type="entry name" value="BCTRLSENSOR"/>
</dbReference>
<dbReference type="SMART" id="SM00260">
    <property type="entry name" value="CheW"/>
    <property type="match status" value="1"/>
</dbReference>
<dbReference type="PROSITE" id="PS50109">
    <property type="entry name" value="HIS_KIN"/>
    <property type="match status" value="1"/>
</dbReference>
<evidence type="ECO:0000259" key="12">
    <source>
        <dbReference type="PROSITE" id="PS50109"/>
    </source>
</evidence>
<evidence type="ECO:0000256" key="10">
    <source>
        <dbReference type="PROSITE-ProRule" id="PRU00169"/>
    </source>
</evidence>
<sequence>MEAVVQLQTQVATEAYRWYEAVATLAQGEVDTLDPALATLHHYLTDLQKAAANAHLQGLAEICQYLTDYFIQLRTLEVSQRCQLCTDIESWPRRVINYLYSPTDITVCEQLLACLPQTDDALPQPRSFESLIQMLLQPPLDHEAGPAILAAGVAVTTAPALTTTTHEVQPLTTTPVKTEVKTVTNYISSRGETIFVPQLSDLSKQIVEQSDTLAQALNQILSHDEEDEAFFAGIEQYTNTVQQFWELAEKIGLKSFQTVCTFINDNFFDYSNLSNAERLERYESFGQWTQLAVNYLNQPTEGAAALVEYLSRDTWLIPLVEPQAKTLLTQLIQEGTFFQRNNLPQPLPAISKPAESKSTLRQSETEPMAEAESTTAAYLETDATDEFASSSTDSIEPDADELALPMTLDHLPTEDFLFLGSMEEVSIADLVLPVPLENLTEDLRLPADLEAIAEKGEESSLPPSQTLDSTTTEVTPLSNWVADSTAILDSELLIAAADLDHLPELSAESLFLQQPDLETDEFFTATELPPITEEDDNTLLVQAHSTARDEVPPSPTLITPANLDLLTAEITEAQNDLLAAVNKFVTAKDDSPTLLEAVEHYNDNVQSILETAQKVGLSGLQYICTFIHDNIFELSTHPHGIRQAAKSYIEVWPRLILTYLHDPVQGIQPLITHLSHPAWPLALDDRQAQMLVVRLTQEALGKKIASELVVARSGSEVEEESQFIATETAIKTAAVVDEEEFQFVVEETADIIPTEAIVVEEADEEIVAPPAELPEAIATTLTLSGDTSPIEPVSDFTQAVPSINLLHEITTALTTLLNSLITAASDSEALLNAIESYTENVLTVWNEAEVAGLGGLQAVCNFINDNVMALSAQEPADRQRSRDVLLHWPERVIAYLQDPATATVALVTHLQDPDWLLPLDDEVASQLQSLGQIESRVTAALVTETDLSPAIEIETEFETPTVLPLTTEEEIKPLESFTLAAPDVIELLIGQITEIAESIEPILVQFMGTEEGSEALLNAVESYTENVQVVWDTAEMAGLTGLQTVCNFINDNVVAISGQDQAGRQQSHSALLAWPAWIIGYLQDPLNASQILIGHLQNDHWPLPLDDAAASQLQQQLTQSTQAVAQPDWVETEGHLPAAEAESAEVIVLAAPDIIAVLVSQVIEIADLLNSLLEPLTEAADGSETLLGAVESYTDNLQAIWDAADLAKLTGLQEVCSFINDNVMTLSSQDQATRQAGREVLAIWPALVIAYLQNPGKAIVPLINHLQQSNWSVPLDKESAAQLQQQLQASRQLPAAVPETTTPKPTASIIPSSTSIVESQIYLAAPEVLDLVCSQISDVAEGLSAALEVCVSMENGNPALLEAIENYTNQVQAIWDAAEMAGLSGLQEVCTFVNDNLMAFTIQETDQKATTQTYFLQWPAKVLAYLQFPATEATHLVAFMQEPGWPTPLETAAATQLLNLLTQPTQSAIAGQEIVADRAIAEPEEIASTEEEGSIAEVTPIEIEGGADISLGSVEVLEILSTELESAKGDLAAALKQFITLPKADPRLNEVLENYTDQVQRLYAAAEIMGLEGLKTVCTFITDNMKALSTGEVAVRTQAKSSLEKWPDLVLAYLQTPIQSVAALINHFREPQWAKPLDDEAAHALLDQLMSGSTNEDEADSAAAYSRQTVANPEDVLLTIPEDINRELLEAYLQETPQHAADFSASIQSLVQVADPAEIEKAQRIAHTLKGSSNIIGIKGIANLAHHLEDTLEYLAKHRVTPPKDLTDTLVEAADCLEIMVDALLGNDDPPPQAQQVLQTVLDWANRIDKGKLDAPPKPTRSVTAEEVAAPVKAKPAKAEEAKAAKPAQSGADAAAGSPEQFLRVPTKTVDELMRLVGELSISVGQIQEKLKHVIQSTRTLTEQDLILQKKTFELENLVDVRGVTGIESRYRHIIEEDDDFDPLEFEEYNELHSVAHSFIESIADNRELAMSIRDDLALLETMFIHQERLNKDFQSSIMTTRMVPVSTIISKLQRNVRQTCRMTGKKAELEMSGTEILIDSDVLNNLADPLQHILRNAIDHGIENAEERTLLGKQEEGHIQLSFYREGNNIVVKCQDDGQGLNYTNIRFTAIQRGLITENQDLTETELARFILMSGFSTKSGVTQVSGRGVGMDVVHTNIRQMKGTLDLLSETGKGTIILIKLPMTLVTVHVLLVRIGNRVFGITSNNLDQALAPGSGEFQLIGEEMTFKMGKNIYALKSLANLLNLPSDREGFDGCESRPIVLAREETGITAILVDELIDTHDLVMKSMGKYVKHIHGVAGAAILGDGSLIPLLDLPELLRSPMQTKMSSYLAEHSPDKENTLGAPAVPRIMVVDDSLSVRKSLSLLLEEAGFETLLAKDGLEAIEIMNQQRPQVMLVDMEMPRMNGLELTAHVRANQATQKLPIFMITSRTTEKHREQAQLAGVNAYLTKPYQDGELLGLIDKALSGQF</sequence>
<evidence type="ECO:0000256" key="8">
    <source>
        <dbReference type="ARBA" id="ARBA00035100"/>
    </source>
</evidence>
<dbReference type="STRING" id="40754.THII_1988"/>
<evidence type="ECO:0000256" key="2">
    <source>
        <dbReference type="ARBA" id="ARBA00012438"/>
    </source>
</evidence>
<evidence type="ECO:0000313" key="16">
    <source>
        <dbReference type="EMBL" id="BAP56285.1"/>
    </source>
</evidence>
<dbReference type="GO" id="GO:0000155">
    <property type="term" value="F:phosphorelay sensor kinase activity"/>
    <property type="evidence" value="ECO:0007669"/>
    <property type="project" value="InterPro"/>
</dbReference>
<dbReference type="Gene3D" id="3.30.565.10">
    <property type="entry name" value="Histidine kinase-like ATPase, C-terminal domain"/>
    <property type="match status" value="1"/>
</dbReference>
<dbReference type="InterPro" id="IPR003594">
    <property type="entry name" value="HATPase_dom"/>
</dbReference>
<dbReference type="Proteomes" id="UP000031623">
    <property type="component" value="Chromosome"/>
</dbReference>
<dbReference type="OrthoDB" id="9803176at2"/>
<dbReference type="GO" id="GO:0006935">
    <property type="term" value="P:chemotaxis"/>
    <property type="evidence" value="ECO:0007669"/>
    <property type="project" value="InterPro"/>
</dbReference>
<dbReference type="EMBL" id="AP014633">
    <property type="protein sequence ID" value="BAP56285.1"/>
    <property type="molecule type" value="Genomic_DNA"/>
</dbReference>
<dbReference type="SUPFAM" id="SSF50341">
    <property type="entry name" value="CheW-like"/>
    <property type="match status" value="1"/>
</dbReference>
<feature type="modified residue" description="4-aspartylphosphate" evidence="10">
    <location>
        <position position="2400"/>
    </location>
</feature>
<dbReference type="CDD" id="cd00088">
    <property type="entry name" value="HPT"/>
    <property type="match status" value="1"/>
</dbReference>
<dbReference type="PANTHER" id="PTHR43395:SF8">
    <property type="entry name" value="HISTIDINE KINASE"/>
    <property type="match status" value="1"/>
</dbReference>
<dbReference type="PROSITE" id="PS50894">
    <property type="entry name" value="HPT"/>
    <property type="match status" value="1"/>
</dbReference>
<evidence type="ECO:0000256" key="4">
    <source>
        <dbReference type="ARBA" id="ARBA00022553"/>
    </source>
</evidence>
<dbReference type="KEGG" id="tig:THII_1988"/>
<dbReference type="InterPro" id="IPR036061">
    <property type="entry name" value="CheW-like_dom_sf"/>
</dbReference>